<feature type="non-terminal residue" evidence="2">
    <location>
        <position position="1"/>
    </location>
</feature>
<feature type="region of interest" description="Disordered" evidence="1">
    <location>
        <begin position="8"/>
        <end position="49"/>
    </location>
</feature>
<dbReference type="AlphaFoldDB" id="A0AA38FVC1"/>
<evidence type="ECO:0000313" key="2">
    <source>
        <dbReference type="EMBL" id="KAH9309959.1"/>
    </source>
</evidence>
<comment type="caution">
    <text evidence="2">The sequence shown here is derived from an EMBL/GenBank/DDBJ whole genome shotgun (WGS) entry which is preliminary data.</text>
</comment>
<evidence type="ECO:0000256" key="1">
    <source>
        <dbReference type="SAM" id="MobiDB-lite"/>
    </source>
</evidence>
<reference evidence="2 3" key="1">
    <citation type="journal article" date="2021" name="Nat. Plants">
        <title>The Taxus genome provides insights into paclitaxel biosynthesis.</title>
        <authorList>
            <person name="Xiong X."/>
            <person name="Gou J."/>
            <person name="Liao Q."/>
            <person name="Li Y."/>
            <person name="Zhou Q."/>
            <person name="Bi G."/>
            <person name="Li C."/>
            <person name="Du R."/>
            <person name="Wang X."/>
            <person name="Sun T."/>
            <person name="Guo L."/>
            <person name="Liang H."/>
            <person name="Lu P."/>
            <person name="Wu Y."/>
            <person name="Zhang Z."/>
            <person name="Ro D.K."/>
            <person name="Shang Y."/>
            <person name="Huang S."/>
            <person name="Yan J."/>
        </authorList>
    </citation>
    <scope>NUCLEOTIDE SEQUENCE [LARGE SCALE GENOMIC DNA]</scope>
    <source>
        <strain evidence="2">Ta-2019</strain>
    </source>
</reference>
<protein>
    <submittedName>
        <fullName evidence="2">Uncharacterized protein</fullName>
    </submittedName>
</protein>
<evidence type="ECO:0000313" key="3">
    <source>
        <dbReference type="Proteomes" id="UP000824469"/>
    </source>
</evidence>
<name>A0AA38FVC1_TAXCH</name>
<gene>
    <name evidence="2" type="ORF">KI387_037870</name>
</gene>
<sequence length="49" mass="5245">LAILVRHLNTEQNHNSPPGGGEPPNWEAPPGGEPQLKDPAITLPRADEL</sequence>
<dbReference type="EMBL" id="JAHRHJ020000007">
    <property type="protein sequence ID" value="KAH9309959.1"/>
    <property type="molecule type" value="Genomic_DNA"/>
</dbReference>
<proteinExistence type="predicted"/>
<dbReference type="Proteomes" id="UP000824469">
    <property type="component" value="Unassembled WGS sequence"/>
</dbReference>
<keyword evidence="3" id="KW-1185">Reference proteome</keyword>
<accession>A0AA38FVC1</accession>
<organism evidence="2 3">
    <name type="scientific">Taxus chinensis</name>
    <name type="common">Chinese yew</name>
    <name type="synonym">Taxus wallichiana var. chinensis</name>
    <dbReference type="NCBI Taxonomy" id="29808"/>
    <lineage>
        <taxon>Eukaryota</taxon>
        <taxon>Viridiplantae</taxon>
        <taxon>Streptophyta</taxon>
        <taxon>Embryophyta</taxon>
        <taxon>Tracheophyta</taxon>
        <taxon>Spermatophyta</taxon>
        <taxon>Pinopsida</taxon>
        <taxon>Pinidae</taxon>
        <taxon>Conifers II</taxon>
        <taxon>Cupressales</taxon>
        <taxon>Taxaceae</taxon>
        <taxon>Taxus</taxon>
    </lineage>
</organism>